<name>A0ABW3VLW9_9PSEU</name>
<feature type="compositionally biased region" description="Basic and acidic residues" evidence="1">
    <location>
        <begin position="1"/>
        <end position="10"/>
    </location>
</feature>
<dbReference type="RefSeq" id="WP_013678297.1">
    <property type="nucleotide sequence ID" value="NZ_BAABKS010000039.1"/>
</dbReference>
<evidence type="ECO:0000313" key="2">
    <source>
        <dbReference type="EMBL" id="MFD1236116.1"/>
    </source>
</evidence>
<accession>A0ABW3VLW9</accession>
<keyword evidence="3" id="KW-1185">Reference proteome</keyword>
<organism evidence="2 3">
    <name type="scientific">Pseudonocardia benzenivorans</name>
    <dbReference type="NCBI Taxonomy" id="228005"/>
    <lineage>
        <taxon>Bacteria</taxon>
        <taxon>Bacillati</taxon>
        <taxon>Actinomycetota</taxon>
        <taxon>Actinomycetes</taxon>
        <taxon>Pseudonocardiales</taxon>
        <taxon>Pseudonocardiaceae</taxon>
        <taxon>Pseudonocardia</taxon>
    </lineage>
</organism>
<sequence length="145" mass="15549">MSASCEHDDPPGGGDGALARGDDGDWPDLVADLLRAPTTRLPTERIGWLLVEMLAAAGCSYWGHDLDGESVDEGRPPEYFAPYRAEMLHHATNVAPTRHPLLRYCAATGDIRAMQVCESPPPSPTRPSWRSSASVDVPGAGSGRR</sequence>
<proteinExistence type="predicted"/>
<evidence type="ECO:0000256" key="1">
    <source>
        <dbReference type="SAM" id="MobiDB-lite"/>
    </source>
</evidence>
<reference evidence="3" key="1">
    <citation type="journal article" date="2019" name="Int. J. Syst. Evol. Microbiol.">
        <title>The Global Catalogue of Microorganisms (GCM) 10K type strain sequencing project: providing services to taxonomists for standard genome sequencing and annotation.</title>
        <authorList>
            <consortium name="The Broad Institute Genomics Platform"/>
            <consortium name="The Broad Institute Genome Sequencing Center for Infectious Disease"/>
            <person name="Wu L."/>
            <person name="Ma J."/>
        </authorList>
    </citation>
    <scope>NUCLEOTIDE SEQUENCE [LARGE SCALE GENOMIC DNA]</scope>
    <source>
        <strain evidence="3">CCUG 49018</strain>
    </source>
</reference>
<dbReference type="Proteomes" id="UP001597182">
    <property type="component" value="Unassembled WGS sequence"/>
</dbReference>
<evidence type="ECO:0000313" key="3">
    <source>
        <dbReference type="Proteomes" id="UP001597182"/>
    </source>
</evidence>
<feature type="region of interest" description="Disordered" evidence="1">
    <location>
        <begin position="1"/>
        <end position="22"/>
    </location>
</feature>
<feature type="region of interest" description="Disordered" evidence="1">
    <location>
        <begin position="117"/>
        <end position="145"/>
    </location>
</feature>
<gene>
    <name evidence="2" type="ORF">ACFQ34_22725</name>
</gene>
<protein>
    <submittedName>
        <fullName evidence="2">Uncharacterized protein</fullName>
    </submittedName>
</protein>
<dbReference type="EMBL" id="JBHTMB010000205">
    <property type="protein sequence ID" value="MFD1236116.1"/>
    <property type="molecule type" value="Genomic_DNA"/>
</dbReference>
<comment type="caution">
    <text evidence="2">The sequence shown here is derived from an EMBL/GenBank/DDBJ whole genome shotgun (WGS) entry which is preliminary data.</text>
</comment>